<keyword evidence="5 8" id="KW-0067">ATP-binding</keyword>
<dbReference type="InterPro" id="IPR018955">
    <property type="entry name" value="BCDHK/PDK_N"/>
</dbReference>
<dbReference type="CDD" id="cd16929">
    <property type="entry name" value="HATPase_PDK-like"/>
    <property type="match status" value="1"/>
</dbReference>
<keyword evidence="12" id="KW-1185">Reference proteome</keyword>
<evidence type="ECO:0000256" key="5">
    <source>
        <dbReference type="ARBA" id="ARBA00022840"/>
    </source>
</evidence>
<dbReference type="Pfam" id="PF10436">
    <property type="entry name" value="BCDHK_Adom3"/>
    <property type="match status" value="1"/>
</dbReference>
<accession>A0A9P4QBI9</accession>
<dbReference type="SMART" id="SM00387">
    <property type="entry name" value="HATPase_c"/>
    <property type="match status" value="1"/>
</dbReference>
<dbReference type="FunFam" id="3.30.565.10:FF:000065">
    <property type="entry name" value="[Pyruvate dehydrogenase (Acetyl-transferring)] kinase mitochondrial"/>
    <property type="match status" value="1"/>
</dbReference>
<evidence type="ECO:0000256" key="4">
    <source>
        <dbReference type="ARBA" id="ARBA00022777"/>
    </source>
</evidence>
<dbReference type="PANTHER" id="PTHR11947:SF3">
    <property type="entry name" value="[PYRUVATE DEHYDROGENASE (ACETYL-TRANSFERRING)] KINASE, MITOCHONDRIAL"/>
    <property type="match status" value="1"/>
</dbReference>
<dbReference type="InterPro" id="IPR036784">
    <property type="entry name" value="AK/P_DHK_N_sf"/>
</dbReference>
<keyword evidence="4 8" id="KW-0418">Kinase</keyword>
<evidence type="ECO:0000256" key="8">
    <source>
        <dbReference type="RuleBase" id="RU366032"/>
    </source>
</evidence>
<dbReference type="EMBL" id="MU003773">
    <property type="protein sequence ID" value="KAF2724157.1"/>
    <property type="molecule type" value="Genomic_DNA"/>
</dbReference>
<evidence type="ECO:0000256" key="9">
    <source>
        <dbReference type="SAM" id="MobiDB-lite"/>
    </source>
</evidence>
<reference evidence="11" key="1">
    <citation type="journal article" date="2020" name="Stud. Mycol.">
        <title>101 Dothideomycetes genomes: a test case for predicting lifestyles and emergence of pathogens.</title>
        <authorList>
            <person name="Haridas S."/>
            <person name="Albert R."/>
            <person name="Binder M."/>
            <person name="Bloem J."/>
            <person name="Labutti K."/>
            <person name="Salamov A."/>
            <person name="Andreopoulos B."/>
            <person name="Baker S."/>
            <person name="Barry K."/>
            <person name="Bills G."/>
            <person name="Bluhm B."/>
            <person name="Cannon C."/>
            <person name="Castanera R."/>
            <person name="Culley D."/>
            <person name="Daum C."/>
            <person name="Ezra D."/>
            <person name="Gonzalez J."/>
            <person name="Henrissat B."/>
            <person name="Kuo A."/>
            <person name="Liang C."/>
            <person name="Lipzen A."/>
            <person name="Lutzoni F."/>
            <person name="Magnuson J."/>
            <person name="Mondo S."/>
            <person name="Nolan M."/>
            <person name="Ohm R."/>
            <person name="Pangilinan J."/>
            <person name="Park H.-J."/>
            <person name="Ramirez L."/>
            <person name="Alfaro M."/>
            <person name="Sun H."/>
            <person name="Tritt A."/>
            <person name="Yoshinaga Y."/>
            <person name="Zwiers L.-H."/>
            <person name="Turgeon B."/>
            <person name="Goodwin S."/>
            <person name="Spatafora J."/>
            <person name="Crous P."/>
            <person name="Grigoriev I."/>
        </authorList>
    </citation>
    <scope>NUCLEOTIDE SEQUENCE</scope>
    <source>
        <strain evidence="11">CBS 116435</strain>
    </source>
</reference>
<dbReference type="PRINTS" id="PR00344">
    <property type="entry name" value="BCTRLSENSOR"/>
</dbReference>
<evidence type="ECO:0000256" key="1">
    <source>
        <dbReference type="ARBA" id="ARBA00006155"/>
    </source>
</evidence>
<keyword evidence="3 8" id="KW-0547">Nucleotide-binding</keyword>
<dbReference type="Gene3D" id="3.30.565.10">
    <property type="entry name" value="Histidine kinase-like ATPase, C-terminal domain"/>
    <property type="match status" value="1"/>
</dbReference>
<dbReference type="Proteomes" id="UP000799441">
    <property type="component" value="Unassembled WGS sequence"/>
</dbReference>
<dbReference type="Gene3D" id="1.20.140.20">
    <property type="entry name" value="Alpha-ketoacid/pyruvate dehydrogenase kinase, N-terminal domain"/>
    <property type="match status" value="1"/>
</dbReference>
<comment type="caution">
    <text evidence="11">The sequence shown here is derived from an EMBL/GenBank/DDBJ whole genome shotgun (WGS) entry which is preliminary data.</text>
</comment>
<keyword evidence="2 8" id="KW-0808">Transferase</keyword>
<dbReference type="SUPFAM" id="SSF55874">
    <property type="entry name" value="ATPase domain of HSP90 chaperone/DNA topoisomerase II/histidine kinase"/>
    <property type="match status" value="1"/>
</dbReference>
<dbReference type="GO" id="GO:0005524">
    <property type="term" value="F:ATP binding"/>
    <property type="evidence" value="ECO:0007669"/>
    <property type="project" value="UniProtKB-UniRule"/>
</dbReference>
<dbReference type="InterPro" id="IPR005467">
    <property type="entry name" value="His_kinase_dom"/>
</dbReference>
<dbReference type="PANTHER" id="PTHR11947">
    <property type="entry name" value="PYRUVATE DEHYDROGENASE KINASE"/>
    <property type="match status" value="1"/>
</dbReference>
<name>A0A9P4QBI9_9PEZI</name>
<feature type="region of interest" description="Disordered" evidence="9">
    <location>
        <begin position="109"/>
        <end position="155"/>
    </location>
</feature>
<comment type="similarity">
    <text evidence="1 8">Belongs to the PDK/BCKDK protein kinase family.</text>
</comment>
<dbReference type="GO" id="GO:0004740">
    <property type="term" value="F:pyruvate dehydrogenase (acetyl-transferring) kinase activity"/>
    <property type="evidence" value="ECO:0007669"/>
    <property type="project" value="UniProtKB-EC"/>
</dbReference>
<evidence type="ECO:0000313" key="11">
    <source>
        <dbReference type="EMBL" id="KAF2724157.1"/>
    </source>
</evidence>
<dbReference type="GO" id="GO:0005759">
    <property type="term" value="C:mitochondrial matrix"/>
    <property type="evidence" value="ECO:0007669"/>
    <property type="project" value="UniProtKB-SubCell"/>
</dbReference>
<evidence type="ECO:0000259" key="10">
    <source>
        <dbReference type="PROSITE" id="PS50109"/>
    </source>
</evidence>
<gene>
    <name evidence="11" type="ORF">K431DRAFT_282427</name>
</gene>
<dbReference type="InterPro" id="IPR003594">
    <property type="entry name" value="HATPase_dom"/>
</dbReference>
<protein>
    <recommendedName>
        <fullName evidence="8">Protein-serine/threonine kinase</fullName>
        <ecNumber evidence="8">2.7.11.-</ecNumber>
    </recommendedName>
</protein>
<evidence type="ECO:0000256" key="2">
    <source>
        <dbReference type="ARBA" id="ARBA00022679"/>
    </source>
</evidence>
<evidence type="ECO:0000313" key="12">
    <source>
        <dbReference type="Proteomes" id="UP000799441"/>
    </source>
</evidence>
<dbReference type="EC" id="2.7.11.-" evidence="8"/>
<dbReference type="InterPro" id="IPR004358">
    <property type="entry name" value="Sig_transdc_His_kin-like_C"/>
</dbReference>
<dbReference type="AlphaFoldDB" id="A0A9P4QBI9"/>
<sequence length="447" mass="50464">MSWKKSAELMNTIKHYSNFPATGVSLRQMVQFGSNPSTGTLFRASQFLSEELPIRLAHRVQELQELPDGLSEMPSIKRVQEWYAQSFEELTQLPRPNLNSDTRERLMRPGKVNGKASRILSETTANPSVRPGQYKSRHAAGGQENGGDSPAATSSIGAKSMKRYYSAAEDMGNDWPPELNDFNNKFSACLDGIKRRHDSVVTTIAQGILEYKRKRQRMQIDHNIQAFLDRFYMSRIGIRMLIGQHIALTDQRTHSDPNYVGIICTKTNVRDLAEEAIENARFVCEDHYGLFDAPKVRLVCPPDLHFMYVPGHLSHMLFETLKNSLRAVVETHGQDKEEFPVTNIIVSEGREDITIKISDEGGGIPRSSIPLVWTYMYTTVDQTPNLDPDFNKSDFKAPMAGFGYGLPISRLYARYFGGDLKLISMEGYGTDVYLHLNRLSSSSEPLQ</sequence>
<comment type="catalytic activity">
    <reaction evidence="7">
        <text>L-seryl-[pyruvate dehydrogenase E1 alpha subunit] + ATP = O-phospho-L-seryl-[pyruvate dehydrogenase E1 alpha subunit] + ADP + H(+)</text>
        <dbReference type="Rhea" id="RHEA:23052"/>
        <dbReference type="Rhea" id="RHEA-COMP:13689"/>
        <dbReference type="Rhea" id="RHEA-COMP:13690"/>
        <dbReference type="ChEBI" id="CHEBI:15378"/>
        <dbReference type="ChEBI" id="CHEBI:29999"/>
        <dbReference type="ChEBI" id="CHEBI:30616"/>
        <dbReference type="ChEBI" id="CHEBI:83421"/>
        <dbReference type="ChEBI" id="CHEBI:456216"/>
        <dbReference type="EC" id="2.7.11.2"/>
    </reaction>
</comment>
<organism evidence="11 12">
    <name type="scientific">Polychaeton citri CBS 116435</name>
    <dbReference type="NCBI Taxonomy" id="1314669"/>
    <lineage>
        <taxon>Eukaryota</taxon>
        <taxon>Fungi</taxon>
        <taxon>Dikarya</taxon>
        <taxon>Ascomycota</taxon>
        <taxon>Pezizomycotina</taxon>
        <taxon>Dothideomycetes</taxon>
        <taxon>Dothideomycetidae</taxon>
        <taxon>Capnodiales</taxon>
        <taxon>Capnodiaceae</taxon>
        <taxon>Polychaeton</taxon>
    </lineage>
</organism>
<keyword evidence="6 8" id="KW-0496">Mitochondrion</keyword>
<dbReference type="InterPro" id="IPR036890">
    <property type="entry name" value="HATPase_C_sf"/>
</dbReference>
<evidence type="ECO:0000256" key="6">
    <source>
        <dbReference type="ARBA" id="ARBA00023128"/>
    </source>
</evidence>
<dbReference type="PROSITE" id="PS50109">
    <property type="entry name" value="HIS_KIN"/>
    <property type="match status" value="1"/>
</dbReference>
<feature type="domain" description="Histidine kinase" evidence="10">
    <location>
        <begin position="313"/>
        <end position="440"/>
    </location>
</feature>
<evidence type="ECO:0000256" key="3">
    <source>
        <dbReference type="ARBA" id="ARBA00022741"/>
    </source>
</evidence>
<dbReference type="InterPro" id="IPR039028">
    <property type="entry name" value="BCKD/PDK"/>
</dbReference>
<dbReference type="OrthoDB" id="241648at2759"/>
<dbReference type="GO" id="GO:0010906">
    <property type="term" value="P:regulation of glucose metabolic process"/>
    <property type="evidence" value="ECO:0007669"/>
    <property type="project" value="TreeGrafter"/>
</dbReference>
<dbReference type="Pfam" id="PF02518">
    <property type="entry name" value="HATPase_c"/>
    <property type="match status" value="1"/>
</dbReference>
<dbReference type="SUPFAM" id="SSF69012">
    <property type="entry name" value="alpha-ketoacid dehydrogenase kinase, N-terminal domain"/>
    <property type="match status" value="1"/>
</dbReference>
<comment type="subcellular location">
    <subcellularLocation>
        <location evidence="8">Mitochondrion matrix</location>
    </subcellularLocation>
</comment>
<evidence type="ECO:0000256" key="7">
    <source>
        <dbReference type="ARBA" id="ARBA00048201"/>
    </source>
</evidence>
<proteinExistence type="inferred from homology"/>